<dbReference type="AlphaFoldDB" id="A0A7M2RG26"/>
<dbReference type="KEGG" id="bliq:INP51_14920"/>
<organism evidence="1 2">
    <name type="scientific">Blautia liquoris</name>
    <dbReference type="NCBI Taxonomy" id="2779518"/>
    <lineage>
        <taxon>Bacteria</taxon>
        <taxon>Bacillati</taxon>
        <taxon>Bacillota</taxon>
        <taxon>Clostridia</taxon>
        <taxon>Lachnospirales</taxon>
        <taxon>Lachnospiraceae</taxon>
        <taxon>Blautia</taxon>
    </lineage>
</organism>
<dbReference type="EMBL" id="CP063304">
    <property type="protein sequence ID" value="QOV19219.1"/>
    <property type="molecule type" value="Genomic_DNA"/>
</dbReference>
<evidence type="ECO:0000313" key="1">
    <source>
        <dbReference type="EMBL" id="QOV19219.1"/>
    </source>
</evidence>
<dbReference type="RefSeq" id="WP_193735566.1">
    <property type="nucleotide sequence ID" value="NZ_CP063304.1"/>
</dbReference>
<sequence length="186" mass="22299">MNKFEKGREKRKAMLSVQYEKNAGNIEIAYTYGAYCFLYGEKGDILDQKDAIVEAQRVFNMIRQMDKNEWLARYFSIRLNMLVSDDFRNDKDIYDEIVEFEQDEKMDDIVYTQMTKLMKAESLFNMKKYGESKELLKQILDNPKKIVRLKDFFFNQVSSLYRKMIICQENEFADEVKEIQDKLFVV</sequence>
<evidence type="ECO:0000313" key="2">
    <source>
        <dbReference type="Proteomes" id="UP000593601"/>
    </source>
</evidence>
<keyword evidence="2" id="KW-1185">Reference proteome</keyword>
<name>A0A7M2RG26_9FIRM</name>
<accession>A0A7M2RG26</accession>
<evidence type="ECO:0008006" key="3">
    <source>
        <dbReference type="Google" id="ProtNLM"/>
    </source>
</evidence>
<dbReference type="Proteomes" id="UP000593601">
    <property type="component" value="Chromosome"/>
</dbReference>
<reference evidence="1 2" key="1">
    <citation type="submission" date="2020-10" db="EMBL/GenBank/DDBJ databases">
        <title>Blautia liquoris sp.nov., isolated from the mud in a fermentation cellar used for the production of Chinese strong-flavoured liquor.</title>
        <authorList>
            <person name="Lu L."/>
        </authorList>
    </citation>
    <scope>NUCLEOTIDE SEQUENCE [LARGE SCALE GENOMIC DNA]</scope>
    <source>
        <strain evidence="1 2">LZLJ-3</strain>
    </source>
</reference>
<protein>
    <recommendedName>
        <fullName evidence="3">Tetratricopeptide repeat protein</fullName>
    </recommendedName>
</protein>
<proteinExistence type="predicted"/>
<gene>
    <name evidence="1" type="ORF">INP51_14920</name>
</gene>